<accession>A0AA39VKG1</accession>
<dbReference type="SUPFAM" id="SSF50729">
    <property type="entry name" value="PH domain-like"/>
    <property type="match status" value="1"/>
</dbReference>
<dbReference type="PANTHER" id="PTHR42893:SF45">
    <property type="entry name" value="PROTEIN DETOXIFICATION 45, CHLOROPLASTIC"/>
    <property type="match status" value="1"/>
</dbReference>
<evidence type="ECO:0000256" key="6">
    <source>
        <dbReference type="SAM" id="Phobius"/>
    </source>
</evidence>
<dbReference type="GO" id="GO:0015297">
    <property type="term" value="F:antiporter activity"/>
    <property type="evidence" value="ECO:0007669"/>
    <property type="project" value="InterPro"/>
</dbReference>
<dbReference type="InterPro" id="IPR023362">
    <property type="entry name" value="PH-BEACH_dom"/>
</dbReference>
<protein>
    <recommendedName>
        <fullName evidence="8">BEACH-type PH domain-containing protein</fullName>
    </recommendedName>
</protein>
<dbReference type="GO" id="GO:0042910">
    <property type="term" value="F:xenobiotic transmembrane transporter activity"/>
    <property type="evidence" value="ECO:0007669"/>
    <property type="project" value="InterPro"/>
</dbReference>
<comment type="similarity">
    <text evidence="2">Belongs to the multi antimicrobial extrusion (MATE) (TC 2.A.66.1) family.</text>
</comment>
<evidence type="ECO:0000313" key="9">
    <source>
        <dbReference type="EMBL" id="KAK0581578.1"/>
    </source>
</evidence>
<evidence type="ECO:0000259" key="8">
    <source>
        <dbReference type="PROSITE" id="PS51783"/>
    </source>
</evidence>
<organism evidence="9 10">
    <name type="scientific">Acer saccharum</name>
    <name type="common">Sugar maple</name>
    <dbReference type="NCBI Taxonomy" id="4024"/>
    <lineage>
        <taxon>Eukaryota</taxon>
        <taxon>Viridiplantae</taxon>
        <taxon>Streptophyta</taxon>
        <taxon>Embryophyta</taxon>
        <taxon>Tracheophyta</taxon>
        <taxon>Spermatophyta</taxon>
        <taxon>Magnoliopsida</taxon>
        <taxon>eudicotyledons</taxon>
        <taxon>Gunneridae</taxon>
        <taxon>Pentapetalae</taxon>
        <taxon>rosids</taxon>
        <taxon>malvids</taxon>
        <taxon>Sapindales</taxon>
        <taxon>Sapindaceae</taxon>
        <taxon>Hippocastanoideae</taxon>
        <taxon>Acereae</taxon>
        <taxon>Acer</taxon>
    </lineage>
</organism>
<gene>
    <name evidence="9" type="ORF">LWI29_015383</name>
</gene>
<dbReference type="AlphaFoldDB" id="A0AA39VKG1"/>
<dbReference type="InterPro" id="IPR011993">
    <property type="entry name" value="PH-like_dom_sf"/>
</dbReference>
<dbReference type="PROSITE" id="PS51783">
    <property type="entry name" value="PH_BEACH"/>
    <property type="match status" value="1"/>
</dbReference>
<feature type="transmembrane region" description="Helical" evidence="6">
    <location>
        <begin position="115"/>
        <end position="138"/>
    </location>
</feature>
<reference evidence="9" key="1">
    <citation type="journal article" date="2022" name="Plant J.">
        <title>Strategies of tolerance reflected in two North American maple genomes.</title>
        <authorList>
            <person name="McEvoy S.L."/>
            <person name="Sezen U.U."/>
            <person name="Trouern-Trend A."/>
            <person name="McMahon S.M."/>
            <person name="Schaberg P.G."/>
            <person name="Yang J."/>
            <person name="Wegrzyn J.L."/>
            <person name="Swenson N.G."/>
        </authorList>
    </citation>
    <scope>NUCLEOTIDE SEQUENCE</scope>
    <source>
        <strain evidence="9">NS2018</strain>
    </source>
</reference>
<keyword evidence="7" id="KW-0732">Signal</keyword>
<evidence type="ECO:0000256" key="3">
    <source>
        <dbReference type="ARBA" id="ARBA00022692"/>
    </source>
</evidence>
<feature type="chain" id="PRO_5041417173" description="BEACH-type PH domain-containing protein" evidence="7">
    <location>
        <begin position="20"/>
        <end position="237"/>
    </location>
</feature>
<dbReference type="Pfam" id="PF14844">
    <property type="entry name" value="PH_BEACH"/>
    <property type="match status" value="1"/>
</dbReference>
<feature type="signal peptide" evidence="7">
    <location>
        <begin position="1"/>
        <end position="19"/>
    </location>
</feature>
<dbReference type="GO" id="GO:0016020">
    <property type="term" value="C:membrane"/>
    <property type="evidence" value="ECO:0007669"/>
    <property type="project" value="UniProtKB-SubCell"/>
</dbReference>
<evidence type="ECO:0000256" key="5">
    <source>
        <dbReference type="ARBA" id="ARBA00023136"/>
    </source>
</evidence>
<keyword evidence="10" id="KW-1185">Reference proteome</keyword>
<name>A0AA39VKG1_ACESA</name>
<dbReference type="PANTHER" id="PTHR42893">
    <property type="entry name" value="PROTEIN DETOXIFICATION 44, CHLOROPLASTIC-RELATED"/>
    <property type="match status" value="1"/>
</dbReference>
<comment type="subcellular location">
    <subcellularLocation>
        <location evidence="1">Membrane</location>
        <topology evidence="1">Multi-pass membrane protein</topology>
    </subcellularLocation>
</comment>
<keyword evidence="3 6" id="KW-0812">Transmembrane</keyword>
<evidence type="ECO:0000256" key="1">
    <source>
        <dbReference type="ARBA" id="ARBA00004141"/>
    </source>
</evidence>
<feature type="transmembrane region" description="Helical" evidence="6">
    <location>
        <begin position="69"/>
        <end position="95"/>
    </location>
</feature>
<dbReference type="Pfam" id="PF01554">
    <property type="entry name" value="MatE"/>
    <property type="match status" value="1"/>
</dbReference>
<dbReference type="GO" id="GO:0009507">
    <property type="term" value="C:chloroplast"/>
    <property type="evidence" value="ECO:0007669"/>
    <property type="project" value="TreeGrafter"/>
</dbReference>
<dbReference type="InterPro" id="IPR002528">
    <property type="entry name" value="MATE_fam"/>
</dbReference>
<evidence type="ECO:0000256" key="4">
    <source>
        <dbReference type="ARBA" id="ARBA00022989"/>
    </source>
</evidence>
<evidence type="ECO:0000256" key="7">
    <source>
        <dbReference type="SAM" id="SignalP"/>
    </source>
</evidence>
<comment type="caution">
    <text evidence="9">The sequence shown here is derived from an EMBL/GenBank/DDBJ whole genome shotgun (WGS) entry which is preliminary data.</text>
</comment>
<keyword evidence="5 6" id="KW-0472">Membrane</keyword>
<dbReference type="Proteomes" id="UP001168877">
    <property type="component" value="Unassembled WGS sequence"/>
</dbReference>
<dbReference type="InterPro" id="IPR044644">
    <property type="entry name" value="DinF-like"/>
</dbReference>
<sequence>MGRTLAVLMTMTLGTSMVAHQGSNAMAAHQICMQVRLAVSLLSDSLAASGKALVASYSSRGDFKTVKEITNFVLKIGVFTSVFLAVILGLSFGSLATVFTKDVKVLDIVTRCGCYIVYIFAICSSSLWSSWGLVRYLLRRSALELFMVNRSNFFFDFGSTEGRRNAYLAIVQARPPHLNNIYLATQQIWDEVGESDEERDRMLLQIEKEWLDVYKRKVEQAVKSMAQLLQALSDSKV</sequence>
<dbReference type="Gene3D" id="2.30.29.30">
    <property type="entry name" value="Pleckstrin-homology domain (PH domain)/Phosphotyrosine-binding domain (PTB)"/>
    <property type="match status" value="1"/>
</dbReference>
<dbReference type="EMBL" id="JAUESC010000384">
    <property type="protein sequence ID" value="KAK0581578.1"/>
    <property type="molecule type" value="Genomic_DNA"/>
</dbReference>
<proteinExistence type="inferred from homology"/>
<reference evidence="9" key="2">
    <citation type="submission" date="2023-06" db="EMBL/GenBank/DDBJ databases">
        <authorList>
            <person name="Swenson N.G."/>
            <person name="Wegrzyn J.L."/>
            <person name="Mcevoy S.L."/>
        </authorList>
    </citation>
    <scope>NUCLEOTIDE SEQUENCE</scope>
    <source>
        <strain evidence="9">NS2018</strain>
        <tissue evidence="9">Leaf</tissue>
    </source>
</reference>
<evidence type="ECO:0000256" key="2">
    <source>
        <dbReference type="ARBA" id="ARBA00010199"/>
    </source>
</evidence>
<feature type="domain" description="BEACH-type PH" evidence="8">
    <location>
        <begin position="64"/>
        <end position="171"/>
    </location>
</feature>
<evidence type="ECO:0000313" key="10">
    <source>
        <dbReference type="Proteomes" id="UP001168877"/>
    </source>
</evidence>
<keyword evidence="4 6" id="KW-1133">Transmembrane helix</keyword>